<accession>A0A4Y6EKF5</accession>
<proteinExistence type="predicted"/>
<name>A0A4Y6EKF5_9CAUD</name>
<dbReference type="Proteomes" id="UP000317451">
    <property type="component" value="Segment"/>
</dbReference>
<evidence type="ECO:0000256" key="1">
    <source>
        <dbReference type="SAM" id="MobiDB-lite"/>
    </source>
</evidence>
<reference evidence="2 3" key="1">
    <citation type="submission" date="2019-04" db="EMBL/GenBank/DDBJ databases">
        <authorList>
            <person name="Akwuole F.N."/>
            <person name="Carreras A.M."/>
            <person name="Grubb S.R."/>
            <person name="Yaffe J.A."/>
            <person name="Butela K.A."/>
            <person name="Garlena R.A."/>
            <person name="Russell D.A."/>
            <person name="Pope W.H."/>
            <person name="Jacobs-Sera D."/>
            <person name="Hatfull G.F."/>
        </authorList>
    </citation>
    <scope>NUCLEOTIDE SEQUENCE [LARGE SCALE GENOMIC DNA]</scope>
</reference>
<evidence type="ECO:0000313" key="3">
    <source>
        <dbReference type="Proteomes" id="UP000317451"/>
    </source>
</evidence>
<gene>
    <name evidence="2" type="primary">60</name>
    <name evidence="2" type="ORF">SEA_THANKYOUJORDI_60</name>
</gene>
<keyword evidence="3" id="KW-1185">Reference proteome</keyword>
<dbReference type="RefSeq" id="YP_010652760.1">
    <property type="nucleotide sequence ID" value="NC_070789.1"/>
</dbReference>
<sequence length="378" mass="40366">MSTDIAHADDDTGLDILPAAPGGRSAASIQLAQQVQDMKNAATFARSMCYTSAVPDIYKVGSRQNSDRKDEDVIANAAAAIIYGNELGITAGQALQNIFSVGGKPAIYARTAVALLTRQGYKIATKSKSETSVTVVGVAPDGRSEESTWTIERATLAGYVPTIDEKTGEYRKNKWNKLIGNEKYLTDPVTMLKAKAQMEVCRDLAPDVLMGFSADDPETAVRDEEQPRKVRNEAAPAVDPMAELRARLGSSSAIAAPKPAPEPEVPATEAAEAVGESTESDTAAPSKDDMRRLNHLFDRAGIGWKSAADKAKKKTVIEKLIERTVENDTPLTADECLKVVGQLEALVVAGENSDCGDAVLVDTVTGLVEEDQPRSEES</sequence>
<protein>
    <submittedName>
        <fullName evidence="2">RecT-like ssDNA binding protein</fullName>
    </submittedName>
</protein>
<dbReference type="KEGG" id="vg:77928584"/>
<evidence type="ECO:0000313" key="2">
    <source>
        <dbReference type="EMBL" id="QDF17821.1"/>
    </source>
</evidence>
<organism evidence="2 3">
    <name type="scientific">Gordonia phage ThankyouJordi</name>
    <dbReference type="NCBI Taxonomy" id="2571252"/>
    <lineage>
        <taxon>Viruses</taxon>
        <taxon>Duplodnaviria</taxon>
        <taxon>Heunggongvirae</taxon>
        <taxon>Uroviricota</taxon>
        <taxon>Caudoviricetes</taxon>
        <taxon>Nymbaxtervirinae</taxon>
        <taxon>Nymphadoravirus</taxon>
        <taxon>Nymphadoravirus thankyoujordi</taxon>
    </lineage>
</organism>
<dbReference type="GeneID" id="77928584"/>
<dbReference type="EMBL" id="MK801727">
    <property type="protein sequence ID" value="QDF17821.1"/>
    <property type="molecule type" value="Genomic_DNA"/>
</dbReference>
<feature type="compositionally biased region" description="Low complexity" evidence="1">
    <location>
        <begin position="265"/>
        <end position="276"/>
    </location>
</feature>
<feature type="region of interest" description="Disordered" evidence="1">
    <location>
        <begin position="254"/>
        <end position="286"/>
    </location>
</feature>